<dbReference type="Proteomes" id="UP001498771">
    <property type="component" value="Unassembled WGS sequence"/>
</dbReference>
<evidence type="ECO:0000313" key="3">
    <source>
        <dbReference type="Proteomes" id="UP001498771"/>
    </source>
</evidence>
<dbReference type="GeneID" id="90039460"/>
<sequence length="76" mass="8854">MAGGHGPTTLHRDPAIDRHYTLRENYEAYYRWTPKNARYALIFLVAIPGALLYTSYKFEGKINFEAKKRGESIFEK</sequence>
<keyword evidence="1" id="KW-0812">Transmembrane</keyword>
<accession>A0ABR1FE07</accession>
<reference evidence="2 3" key="1">
    <citation type="submission" date="2024-03" db="EMBL/GenBank/DDBJ databases">
        <title>Genome-scale model development and genomic sequencing of the oleaginous clade Lipomyces.</title>
        <authorList>
            <consortium name="Lawrence Berkeley National Laboratory"/>
            <person name="Czajka J.J."/>
            <person name="Han Y."/>
            <person name="Kim J."/>
            <person name="Mondo S.J."/>
            <person name="Hofstad B.A."/>
            <person name="Robles A."/>
            <person name="Haridas S."/>
            <person name="Riley R."/>
            <person name="LaButti K."/>
            <person name="Pangilinan J."/>
            <person name="Andreopoulos W."/>
            <person name="Lipzen A."/>
            <person name="Yan J."/>
            <person name="Wang M."/>
            <person name="Ng V."/>
            <person name="Grigoriev I.V."/>
            <person name="Spatafora J.W."/>
            <person name="Magnuson J.K."/>
            <person name="Baker S.E."/>
            <person name="Pomraning K.R."/>
        </authorList>
    </citation>
    <scope>NUCLEOTIDE SEQUENCE [LARGE SCALE GENOMIC DNA]</scope>
    <source>
        <strain evidence="2 3">Phaff 52-87</strain>
    </source>
</reference>
<evidence type="ECO:0008006" key="4">
    <source>
        <dbReference type="Google" id="ProtNLM"/>
    </source>
</evidence>
<evidence type="ECO:0000256" key="1">
    <source>
        <dbReference type="SAM" id="Phobius"/>
    </source>
</evidence>
<organism evidence="2 3">
    <name type="scientific">Myxozyma melibiosi</name>
    <dbReference type="NCBI Taxonomy" id="54550"/>
    <lineage>
        <taxon>Eukaryota</taxon>
        <taxon>Fungi</taxon>
        <taxon>Dikarya</taxon>
        <taxon>Ascomycota</taxon>
        <taxon>Saccharomycotina</taxon>
        <taxon>Lipomycetes</taxon>
        <taxon>Lipomycetales</taxon>
        <taxon>Lipomycetaceae</taxon>
        <taxon>Myxozyma</taxon>
    </lineage>
</organism>
<keyword evidence="1" id="KW-0472">Membrane</keyword>
<evidence type="ECO:0000313" key="2">
    <source>
        <dbReference type="EMBL" id="KAK7208085.1"/>
    </source>
</evidence>
<comment type="caution">
    <text evidence="2">The sequence shown here is derived from an EMBL/GenBank/DDBJ whole genome shotgun (WGS) entry which is preliminary data.</text>
</comment>
<gene>
    <name evidence="2" type="ORF">BZA70DRAFT_287407</name>
</gene>
<dbReference type="EMBL" id="JBBJBU010000001">
    <property type="protein sequence ID" value="KAK7208085.1"/>
    <property type="molecule type" value="Genomic_DNA"/>
</dbReference>
<keyword evidence="1" id="KW-1133">Transmembrane helix</keyword>
<protein>
    <recommendedName>
        <fullName evidence="4">NADH-ubiquinone oxidoreductase B15 subunit</fullName>
    </recommendedName>
</protein>
<name>A0ABR1FE07_9ASCO</name>
<dbReference type="PANTHER" id="PTHR39476">
    <property type="entry name" value="NADH:UBIQUINONE OXIDOREDUCTASE 6.6KD SUBUNIT"/>
    <property type="match status" value="1"/>
</dbReference>
<dbReference type="PANTHER" id="PTHR39476:SF1">
    <property type="entry name" value="NADH DEHYDROGENASE [UBIQUINONE] 1 BETA SUBCOMPLEX SUBUNIT 4"/>
    <property type="match status" value="1"/>
</dbReference>
<proteinExistence type="predicted"/>
<feature type="transmembrane region" description="Helical" evidence="1">
    <location>
        <begin position="39"/>
        <end position="58"/>
    </location>
</feature>
<keyword evidence="3" id="KW-1185">Reference proteome</keyword>
<dbReference type="RefSeq" id="XP_064771118.1">
    <property type="nucleotide sequence ID" value="XM_064913948.1"/>
</dbReference>